<dbReference type="PROSITE" id="PS51352">
    <property type="entry name" value="THIOREDOXIN_2"/>
    <property type="match status" value="1"/>
</dbReference>
<dbReference type="CDD" id="cd02966">
    <property type="entry name" value="TlpA_like_family"/>
    <property type="match status" value="1"/>
</dbReference>
<dbReference type="SUPFAM" id="SSF52833">
    <property type="entry name" value="Thioredoxin-like"/>
    <property type="match status" value="1"/>
</dbReference>
<feature type="domain" description="Thioredoxin" evidence="1">
    <location>
        <begin position="27"/>
        <end position="166"/>
    </location>
</feature>
<dbReference type="AlphaFoldDB" id="A0A2G6PF91"/>
<comment type="caution">
    <text evidence="2">The sequence shown here is derived from an EMBL/GenBank/DDBJ whole genome shotgun (WGS) entry which is preliminary data.</text>
</comment>
<dbReference type="PANTHER" id="PTHR42852">
    <property type="entry name" value="THIOL:DISULFIDE INTERCHANGE PROTEIN DSBE"/>
    <property type="match status" value="1"/>
</dbReference>
<dbReference type="PANTHER" id="PTHR42852:SF13">
    <property type="entry name" value="PROTEIN DIPZ"/>
    <property type="match status" value="1"/>
</dbReference>
<protein>
    <submittedName>
        <fullName evidence="2">Redoxin</fullName>
    </submittedName>
</protein>
<dbReference type="Gene3D" id="3.40.30.10">
    <property type="entry name" value="Glutaredoxin"/>
    <property type="match status" value="1"/>
</dbReference>
<dbReference type="GO" id="GO:0016491">
    <property type="term" value="F:oxidoreductase activity"/>
    <property type="evidence" value="ECO:0007669"/>
    <property type="project" value="InterPro"/>
</dbReference>
<dbReference type="GO" id="GO:0016209">
    <property type="term" value="F:antioxidant activity"/>
    <property type="evidence" value="ECO:0007669"/>
    <property type="project" value="InterPro"/>
</dbReference>
<dbReference type="InterPro" id="IPR013766">
    <property type="entry name" value="Thioredoxin_domain"/>
</dbReference>
<organism evidence="2 3">
    <name type="scientific">Candidatus Contendibacter odensensis</name>
    <dbReference type="NCBI Taxonomy" id="1400860"/>
    <lineage>
        <taxon>Bacteria</taxon>
        <taxon>Pseudomonadati</taxon>
        <taxon>Pseudomonadota</taxon>
        <taxon>Gammaproteobacteria</taxon>
        <taxon>Candidatus Competibacteraceae</taxon>
        <taxon>Candidatus Contendibacter</taxon>
    </lineage>
</organism>
<evidence type="ECO:0000259" key="1">
    <source>
        <dbReference type="PROSITE" id="PS51352"/>
    </source>
</evidence>
<sequence>MKLNRETIIASIAVLAILICITAWLMPSGLSQAPSVAGKTLDNRTLTLKQLRGKPVLITFWATSCPSCIKEIPHLIKLYREFRPKGLEIIGVAMAYDPPQQVRATVKQRQIPYPIILDKDAHIAQAFDNVRLTPTSVLVSPKGRIIHYQLGPLDMSRLRNAIADML</sequence>
<dbReference type="InterPro" id="IPR050553">
    <property type="entry name" value="Thioredoxin_ResA/DsbE_sf"/>
</dbReference>
<proteinExistence type="predicted"/>
<reference evidence="2 3" key="1">
    <citation type="submission" date="2017-10" db="EMBL/GenBank/DDBJ databases">
        <title>Novel microbial diversity and functional potential in the marine mammal oral microbiome.</title>
        <authorList>
            <person name="Dudek N.K."/>
            <person name="Sun C.L."/>
            <person name="Burstein D."/>
            <person name="Kantor R.S."/>
            <person name="Aliaga Goltsman D.S."/>
            <person name="Bik E.M."/>
            <person name="Thomas B.C."/>
            <person name="Banfield J.F."/>
            <person name="Relman D.A."/>
        </authorList>
    </citation>
    <scope>NUCLEOTIDE SEQUENCE [LARGE SCALE GENOMIC DNA]</scope>
    <source>
        <strain evidence="2">DOLJORAL78_50_517</strain>
    </source>
</reference>
<evidence type="ECO:0000313" key="3">
    <source>
        <dbReference type="Proteomes" id="UP000229278"/>
    </source>
</evidence>
<dbReference type="InterPro" id="IPR000866">
    <property type="entry name" value="AhpC/TSA"/>
</dbReference>
<name>A0A2G6PF91_9GAMM</name>
<dbReference type="Pfam" id="PF00578">
    <property type="entry name" value="AhpC-TSA"/>
    <property type="match status" value="1"/>
</dbReference>
<dbReference type="Proteomes" id="UP000229278">
    <property type="component" value="Unassembled WGS sequence"/>
</dbReference>
<dbReference type="InterPro" id="IPR036249">
    <property type="entry name" value="Thioredoxin-like_sf"/>
</dbReference>
<dbReference type="EMBL" id="PDTV01000010">
    <property type="protein sequence ID" value="PIE82910.1"/>
    <property type="molecule type" value="Genomic_DNA"/>
</dbReference>
<accession>A0A2G6PF91</accession>
<evidence type="ECO:0000313" key="2">
    <source>
        <dbReference type="EMBL" id="PIE82910.1"/>
    </source>
</evidence>
<gene>
    <name evidence="2" type="ORF">CSA09_04270</name>
</gene>